<organism evidence="5 6">
    <name type="scientific">Hyaloscypha variabilis (strain UAMH 11265 / GT02V1 / F)</name>
    <name type="common">Meliniomyces variabilis</name>
    <dbReference type="NCBI Taxonomy" id="1149755"/>
    <lineage>
        <taxon>Eukaryota</taxon>
        <taxon>Fungi</taxon>
        <taxon>Dikarya</taxon>
        <taxon>Ascomycota</taxon>
        <taxon>Pezizomycotina</taxon>
        <taxon>Leotiomycetes</taxon>
        <taxon>Helotiales</taxon>
        <taxon>Hyaloscyphaceae</taxon>
        <taxon>Hyaloscypha</taxon>
        <taxon>Hyaloscypha variabilis</taxon>
    </lineage>
</organism>
<gene>
    <name evidence="5" type="ORF">L207DRAFT_568918</name>
</gene>
<protein>
    <submittedName>
        <fullName evidence="5">NAD(P)-binding protein</fullName>
    </submittedName>
</protein>
<dbReference type="Proteomes" id="UP000235786">
    <property type="component" value="Unassembled WGS sequence"/>
</dbReference>
<dbReference type="OrthoDB" id="10000533at2759"/>
<reference evidence="5 6" key="1">
    <citation type="submission" date="2016-04" db="EMBL/GenBank/DDBJ databases">
        <title>A degradative enzymes factory behind the ericoid mycorrhizal symbiosis.</title>
        <authorList>
            <consortium name="DOE Joint Genome Institute"/>
            <person name="Martino E."/>
            <person name="Morin E."/>
            <person name="Grelet G."/>
            <person name="Kuo A."/>
            <person name="Kohler A."/>
            <person name="Daghino S."/>
            <person name="Barry K."/>
            <person name="Choi C."/>
            <person name="Cichocki N."/>
            <person name="Clum A."/>
            <person name="Copeland A."/>
            <person name="Hainaut M."/>
            <person name="Haridas S."/>
            <person name="Labutti K."/>
            <person name="Lindquist E."/>
            <person name="Lipzen A."/>
            <person name="Khouja H.-R."/>
            <person name="Murat C."/>
            <person name="Ohm R."/>
            <person name="Olson A."/>
            <person name="Spatafora J."/>
            <person name="Veneault-Fourrey C."/>
            <person name="Henrissat B."/>
            <person name="Grigoriev I."/>
            <person name="Martin F."/>
            <person name="Perotto S."/>
        </authorList>
    </citation>
    <scope>NUCLEOTIDE SEQUENCE [LARGE SCALE GENOMIC DNA]</scope>
    <source>
        <strain evidence="5 6">F</strain>
    </source>
</reference>
<keyword evidence="3" id="KW-0560">Oxidoreductase</keyword>
<dbReference type="InterPro" id="IPR008030">
    <property type="entry name" value="NmrA-like"/>
</dbReference>
<evidence type="ECO:0000256" key="1">
    <source>
        <dbReference type="ARBA" id="ARBA00005725"/>
    </source>
</evidence>
<feature type="domain" description="NmrA-like" evidence="4">
    <location>
        <begin position="3"/>
        <end position="273"/>
    </location>
</feature>
<dbReference type="PANTHER" id="PTHR47706:SF4">
    <property type="entry name" value="NMRA-LIKE DOMAIN-CONTAINING PROTEIN"/>
    <property type="match status" value="1"/>
</dbReference>
<dbReference type="AlphaFoldDB" id="A0A2J6RDW5"/>
<evidence type="ECO:0000259" key="4">
    <source>
        <dbReference type="Pfam" id="PF05368"/>
    </source>
</evidence>
<keyword evidence="2" id="KW-0521">NADP</keyword>
<dbReference type="EMBL" id="KZ613950">
    <property type="protein sequence ID" value="PMD36709.1"/>
    <property type="molecule type" value="Genomic_DNA"/>
</dbReference>
<dbReference type="GO" id="GO:0016491">
    <property type="term" value="F:oxidoreductase activity"/>
    <property type="evidence" value="ECO:0007669"/>
    <property type="project" value="UniProtKB-KW"/>
</dbReference>
<evidence type="ECO:0000313" key="5">
    <source>
        <dbReference type="EMBL" id="PMD36709.1"/>
    </source>
</evidence>
<dbReference type="PANTHER" id="PTHR47706">
    <property type="entry name" value="NMRA-LIKE FAMILY PROTEIN"/>
    <property type="match status" value="1"/>
</dbReference>
<name>A0A2J6RDW5_HYAVF</name>
<keyword evidence="6" id="KW-1185">Reference proteome</keyword>
<evidence type="ECO:0000313" key="6">
    <source>
        <dbReference type="Proteomes" id="UP000235786"/>
    </source>
</evidence>
<proteinExistence type="inferred from homology"/>
<evidence type="ECO:0000256" key="3">
    <source>
        <dbReference type="ARBA" id="ARBA00023002"/>
    </source>
</evidence>
<sequence length="317" mass="34643">MVKIAIAGGSGQVGREVIDALVATKKHEIVILSRNVKSAIGDNSSGITWRAVDYDNKNSLVEGLQGIHTVLSFIQLLADPQNTAQKNLIDAAIAAGVKRFAPSEWGSASAIDMPWWSGKDEIKEYLKKVNENGKVLEYILFQPGLFLEYLAAPYKTAKHLEPLGTMIDFQNRRAIVVEGHDAIMTYTTVKDVATIVARAVDLDVEWPVAGGISGNRVPISELLKIGEKVRGQAFTVEKVKLEDLEKGVLTASWTLAASHPSVAQDQIEKMMKVVLIGTLLSSAKGAWDVSDAFNQIVPDFKFTQIENFLAEVWEGKP</sequence>
<dbReference type="Gene3D" id="3.90.25.10">
    <property type="entry name" value="UDP-galactose 4-epimerase, domain 1"/>
    <property type="match status" value="1"/>
</dbReference>
<dbReference type="Pfam" id="PF05368">
    <property type="entry name" value="NmrA"/>
    <property type="match status" value="1"/>
</dbReference>
<dbReference type="InterPro" id="IPR036291">
    <property type="entry name" value="NAD(P)-bd_dom_sf"/>
</dbReference>
<dbReference type="SUPFAM" id="SSF51735">
    <property type="entry name" value="NAD(P)-binding Rossmann-fold domains"/>
    <property type="match status" value="1"/>
</dbReference>
<evidence type="ECO:0000256" key="2">
    <source>
        <dbReference type="ARBA" id="ARBA00022857"/>
    </source>
</evidence>
<comment type="similarity">
    <text evidence="1">Belongs to the NmrA-type oxidoreductase family. Isoflavone reductase subfamily.</text>
</comment>
<dbReference type="InterPro" id="IPR051609">
    <property type="entry name" value="NmrA/Isoflavone_reductase-like"/>
</dbReference>
<accession>A0A2J6RDW5</accession>
<dbReference type="Gene3D" id="3.40.50.720">
    <property type="entry name" value="NAD(P)-binding Rossmann-like Domain"/>
    <property type="match status" value="1"/>
</dbReference>